<evidence type="ECO:0000313" key="17">
    <source>
        <dbReference type="Proteomes" id="UP000198964"/>
    </source>
</evidence>
<dbReference type="InterPro" id="IPR004358">
    <property type="entry name" value="Sig_transdc_His_kin-like_C"/>
</dbReference>
<dbReference type="GO" id="GO:0005524">
    <property type="term" value="F:ATP binding"/>
    <property type="evidence" value="ECO:0007669"/>
    <property type="project" value="UniProtKB-KW"/>
</dbReference>
<dbReference type="InterPro" id="IPR036097">
    <property type="entry name" value="HisK_dim/P_sf"/>
</dbReference>
<dbReference type="Proteomes" id="UP000198964">
    <property type="component" value="Unassembled WGS sequence"/>
</dbReference>
<dbReference type="InterPro" id="IPR036890">
    <property type="entry name" value="HATPase_C_sf"/>
</dbReference>
<keyword evidence="8 16" id="KW-0418">Kinase</keyword>
<evidence type="ECO:0000256" key="2">
    <source>
        <dbReference type="ARBA" id="ARBA00004236"/>
    </source>
</evidence>
<keyword evidence="11" id="KW-0472">Membrane</keyword>
<dbReference type="SMART" id="SM00388">
    <property type="entry name" value="HisKA"/>
    <property type="match status" value="1"/>
</dbReference>
<dbReference type="Gene3D" id="3.40.50.2300">
    <property type="match status" value="1"/>
</dbReference>
<keyword evidence="7" id="KW-0547">Nucleotide-binding</keyword>
<evidence type="ECO:0000256" key="1">
    <source>
        <dbReference type="ARBA" id="ARBA00000085"/>
    </source>
</evidence>
<dbReference type="GO" id="GO:0005886">
    <property type="term" value="C:plasma membrane"/>
    <property type="evidence" value="ECO:0007669"/>
    <property type="project" value="UniProtKB-SubCell"/>
</dbReference>
<evidence type="ECO:0000256" key="12">
    <source>
        <dbReference type="PROSITE-ProRule" id="PRU00169"/>
    </source>
</evidence>
<evidence type="ECO:0000256" key="8">
    <source>
        <dbReference type="ARBA" id="ARBA00022777"/>
    </source>
</evidence>
<dbReference type="PANTHER" id="PTHR43047">
    <property type="entry name" value="TWO-COMPONENT HISTIDINE PROTEIN KINASE"/>
    <property type="match status" value="1"/>
</dbReference>
<evidence type="ECO:0000256" key="3">
    <source>
        <dbReference type="ARBA" id="ARBA00012438"/>
    </source>
</evidence>
<dbReference type="Pfam" id="PF00512">
    <property type="entry name" value="HisKA"/>
    <property type="match status" value="1"/>
</dbReference>
<evidence type="ECO:0000259" key="15">
    <source>
        <dbReference type="PROSITE" id="PS50110"/>
    </source>
</evidence>
<keyword evidence="9" id="KW-0067">ATP-binding</keyword>
<protein>
    <recommendedName>
        <fullName evidence="3">histidine kinase</fullName>
        <ecNumber evidence="3">2.7.13.3</ecNumber>
    </recommendedName>
</protein>
<dbReference type="CDD" id="cd16922">
    <property type="entry name" value="HATPase_EvgS-ArcB-TorS-like"/>
    <property type="match status" value="1"/>
</dbReference>
<dbReference type="GO" id="GO:0000155">
    <property type="term" value="F:phosphorelay sensor kinase activity"/>
    <property type="evidence" value="ECO:0007669"/>
    <property type="project" value="InterPro"/>
</dbReference>
<dbReference type="EMBL" id="FONW01000002">
    <property type="protein sequence ID" value="SFE96535.1"/>
    <property type="molecule type" value="Genomic_DNA"/>
</dbReference>
<dbReference type="FunFam" id="3.30.565.10:FF:000023">
    <property type="entry name" value="PAS domain-containing sensor histidine kinase"/>
    <property type="match status" value="1"/>
</dbReference>
<dbReference type="InterPro" id="IPR005467">
    <property type="entry name" value="His_kinase_dom"/>
</dbReference>
<dbReference type="InterPro" id="IPR011006">
    <property type="entry name" value="CheY-like_superfamily"/>
</dbReference>
<proteinExistence type="predicted"/>
<comment type="subcellular location">
    <subcellularLocation>
        <location evidence="2">Cell membrane</location>
    </subcellularLocation>
</comment>
<dbReference type="GO" id="GO:0009927">
    <property type="term" value="F:histidine phosphotransfer kinase activity"/>
    <property type="evidence" value="ECO:0007669"/>
    <property type="project" value="TreeGrafter"/>
</dbReference>
<keyword evidence="5 12" id="KW-0597">Phosphoprotein</keyword>
<dbReference type="Gene3D" id="3.30.565.10">
    <property type="entry name" value="Histidine kinase-like ATPase, C-terminal domain"/>
    <property type="match status" value="1"/>
</dbReference>
<sequence>METKKQNSALRVLYLEDSKLDVELLRTILEEAYLLDFTSVDDRQAFEEVLLSKKSLDIILSDYNLPDIDAPTALAIAQKHCPDIPFICISGTIGEEKAVDLLKQGAVDYILKDRMARLTSSIDRALNEAEEKRILAEAQEALKQQNKELRIAKQKAEESDHLKSVFLSNMSHEVRTPMNGIVGFSELLIRSDDPIKQAKYVRTIQNSCEQLMHIINSIVDISLIEANQVFVNKTEVELEHIFNYVNSILQEDFERKRIHLKQLEIPENCCELTTDASKLTQILTNLISNGLKFTSQGFVEYGVRRQNGTLHFHVRDTGIGIPEEKHPVIFERFRQVEEGNTRKYGGSGLGLSIAKSFVEALDGQIWLQSKPGEGSTFFFSIPV</sequence>
<dbReference type="EC" id="2.7.13.3" evidence="3"/>
<dbReference type="PROSITE" id="PS50110">
    <property type="entry name" value="RESPONSE_REGULATORY"/>
    <property type="match status" value="1"/>
</dbReference>
<evidence type="ECO:0000256" key="5">
    <source>
        <dbReference type="ARBA" id="ARBA00022553"/>
    </source>
</evidence>
<evidence type="ECO:0000256" key="7">
    <source>
        <dbReference type="ARBA" id="ARBA00022741"/>
    </source>
</evidence>
<dbReference type="SUPFAM" id="SSF47384">
    <property type="entry name" value="Homodimeric domain of signal transducing histidine kinase"/>
    <property type="match status" value="1"/>
</dbReference>
<evidence type="ECO:0000259" key="14">
    <source>
        <dbReference type="PROSITE" id="PS50109"/>
    </source>
</evidence>
<keyword evidence="4" id="KW-1003">Cell membrane</keyword>
<dbReference type="PROSITE" id="PS50109">
    <property type="entry name" value="HIS_KIN"/>
    <property type="match status" value="1"/>
</dbReference>
<reference evidence="16 17" key="1">
    <citation type="submission" date="2016-10" db="EMBL/GenBank/DDBJ databases">
        <authorList>
            <person name="de Groot N.N."/>
        </authorList>
    </citation>
    <scope>NUCLEOTIDE SEQUENCE [LARGE SCALE GENOMIC DNA]</scope>
    <source>
        <strain evidence="16 17">CGMCC 1.9156</strain>
    </source>
</reference>
<keyword evidence="17" id="KW-1185">Reference proteome</keyword>
<accession>A0A1I2EUL2</accession>
<evidence type="ECO:0000256" key="11">
    <source>
        <dbReference type="ARBA" id="ARBA00023136"/>
    </source>
</evidence>
<dbReference type="STRING" id="655355.SAMN05216283_102235"/>
<dbReference type="Pfam" id="PF02518">
    <property type="entry name" value="HATPase_c"/>
    <property type="match status" value="1"/>
</dbReference>
<comment type="catalytic activity">
    <reaction evidence="1">
        <text>ATP + protein L-histidine = ADP + protein N-phospho-L-histidine.</text>
        <dbReference type="EC" id="2.7.13.3"/>
    </reaction>
</comment>
<dbReference type="AlphaFoldDB" id="A0A1I2EUL2"/>
<keyword evidence="13" id="KW-0175">Coiled coil</keyword>
<dbReference type="RefSeq" id="WP_093918910.1">
    <property type="nucleotide sequence ID" value="NZ_FONW01000002.1"/>
</dbReference>
<feature type="domain" description="Response regulatory" evidence="15">
    <location>
        <begin position="11"/>
        <end position="127"/>
    </location>
</feature>
<dbReference type="CDD" id="cd00082">
    <property type="entry name" value="HisKA"/>
    <property type="match status" value="1"/>
</dbReference>
<dbReference type="InterPro" id="IPR003594">
    <property type="entry name" value="HATPase_dom"/>
</dbReference>
<dbReference type="CDD" id="cd00156">
    <property type="entry name" value="REC"/>
    <property type="match status" value="1"/>
</dbReference>
<dbReference type="SMART" id="SM00387">
    <property type="entry name" value="HATPase_c"/>
    <property type="match status" value="1"/>
</dbReference>
<evidence type="ECO:0000256" key="6">
    <source>
        <dbReference type="ARBA" id="ARBA00022679"/>
    </source>
</evidence>
<evidence type="ECO:0000256" key="9">
    <source>
        <dbReference type="ARBA" id="ARBA00022840"/>
    </source>
</evidence>
<evidence type="ECO:0000256" key="4">
    <source>
        <dbReference type="ARBA" id="ARBA00022475"/>
    </source>
</evidence>
<dbReference type="SUPFAM" id="SSF55874">
    <property type="entry name" value="ATPase domain of HSP90 chaperone/DNA topoisomerase II/histidine kinase"/>
    <property type="match status" value="1"/>
</dbReference>
<dbReference type="PRINTS" id="PR00344">
    <property type="entry name" value="BCTRLSENSOR"/>
</dbReference>
<keyword evidence="6" id="KW-0808">Transferase</keyword>
<dbReference type="InterPro" id="IPR003661">
    <property type="entry name" value="HisK_dim/P_dom"/>
</dbReference>
<evidence type="ECO:0000313" key="16">
    <source>
        <dbReference type="EMBL" id="SFE96535.1"/>
    </source>
</evidence>
<feature type="domain" description="Histidine kinase" evidence="14">
    <location>
        <begin position="169"/>
        <end position="383"/>
    </location>
</feature>
<dbReference type="SUPFAM" id="SSF52172">
    <property type="entry name" value="CheY-like"/>
    <property type="match status" value="1"/>
</dbReference>
<gene>
    <name evidence="16" type="ORF">SAMN05216283_102235</name>
</gene>
<dbReference type="PANTHER" id="PTHR43047:SF71">
    <property type="entry name" value="HISTIDINE KINASE CONTAINING CHEY-HOMOLOGOUS RECEIVER DOMAIN-RELATED"/>
    <property type="match status" value="1"/>
</dbReference>
<evidence type="ECO:0000256" key="13">
    <source>
        <dbReference type="SAM" id="Coils"/>
    </source>
</evidence>
<keyword evidence="10" id="KW-0902">Two-component regulatory system</keyword>
<dbReference type="SMART" id="SM00448">
    <property type="entry name" value="REC"/>
    <property type="match status" value="1"/>
</dbReference>
<name>A0A1I2EUL2_9BACT</name>
<dbReference type="InterPro" id="IPR001789">
    <property type="entry name" value="Sig_transdc_resp-reg_receiver"/>
</dbReference>
<dbReference type="Gene3D" id="1.10.287.130">
    <property type="match status" value="1"/>
</dbReference>
<evidence type="ECO:0000256" key="10">
    <source>
        <dbReference type="ARBA" id="ARBA00023012"/>
    </source>
</evidence>
<feature type="coiled-coil region" evidence="13">
    <location>
        <begin position="122"/>
        <end position="162"/>
    </location>
</feature>
<dbReference type="Pfam" id="PF00072">
    <property type="entry name" value="Response_reg"/>
    <property type="match status" value="1"/>
</dbReference>
<organism evidence="16 17">
    <name type="scientific">Sunxiuqinia elliptica</name>
    <dbReference type="NCBI Taxonomy" id="655355"/>
    <lineage>
        <taxon>Bacteria</taxon>
        <taxon>Pseudomonadati</taxon>
        <taxon>Bacteroidota</taxon>
        <taxon>Bacteroidia</taxon>
        <taxon>Marinilabiliales</taxon>
        <taxon>Prolixibacteraceae</taxon>
        <taxon>Sunxiuqinia</taxon>
    </lineage>
</organism>
<feature type="modified residue" description="4-aspartylphosphate" evidence="12">
    <location>
        <position position="62"/>
    </location>
</feature>